<accession>A0A916JCA5</accession>
<protein>
    <recommendedName>
        <fullName evidence="3">Nucleotide-diphospho-sugar transferase</fullName>
    </recommendedName>
</protein>
<gene>
    <name evidence="1" type="ORF">DYBT9275_02278</name>
</gene>
<name>A0A916JCA5_9BACT</name>
<dbReference type="RefSeq" id="WP_215238927.1">
    <property type="nucleotide sequence ID" value="NZ_CAJRAF010000002.1"/>
</dbReference>
<evidence type="ECO:0008006" key="3">
    <source>
        <dbReference type="Google" id="ProtNLM"/>
    </source>
</evidence>
<evidence type="ECO:0000313" key="2">
    <source>
        <dbReference type="Proteomes" id="UP000680038"/>
    </source>
</evidence>
<comment type="caution">
    <text evidence="1">The sequence shown here is derived from an EMBL/GenBank/DDBJ whole genome shotgun (WGS) entry which is preliminary data.</text>
</comment>
<evidence type="ECO:0000313" key="1">
    <source>
        <dbReference type="EMBL" id="CAG4999680.1"/>
    </source>
</evidence>
<dbReference type="AlphaFoldDB" id="A0A916JCA5"/>
<dbReference type="SUPFAM" id="SSF53448">
    <property type="entry name" value="Nucleotide-diphospho-sugar transferases"/>
    <property type="match status" value="1"/>
</dbReference>
<dbReference type="EMBL" id="CAJRAF010000002">
    <property type="protein sequence ID" value="CAG4999680.1"/>
    <property type="molecule type" value="Genomic_DNA"/>
</dbReference>
<dbReference type="InterPro" id="IPR029044">
    <property type="entry name" value="Nucleotide-diphossugar_trans"/>
</dbReference>
<proteinExistence type="predicted"/>
<sequence>MFATPVLFIIFNRPYIAKRAFDQIKKVKPKYLFIAADGPRPDQQDDFWKCAATREIIKQIDWDCELKTLFREENRGCGYGPAEAITWFFEHVEQGIILEEDCLADESFFYFCEELLQRFRDDPKVSMIAGSNPLINLKWGRESYIFSNMGFSWGWASWRTAWKHFDYTASAWNTKQGQDKVRLHLKRDIYFSHFKREFDHYFGVVRRDVWDFQWLFCRFLQGSYTIIPARNLISNIGFDEDSTHTFDAGINIAQLPLTPISFPLVHPKVRVNKFMEWYLFERFINPGKRSLVKRALLKLIKLVL</sequence>
<dbReference type="Gene3D" id="3.90.550.10">
    <property type="entry name" value="Spore Coat Polysaccharide Biosynthesis Protein SpsA, Chain A"/>
    <property type="match status" value="1"/>
</dbReference>
<dbReference type="Proteomes" id="UP000680038">
    <property type="component" value="Unassembled WGS sequence"/>
</dbReference>
<organism evidence="1 2">
    <name type="scientific">Dyadobacter helix</name>
    <dbReference type="NCBI Taxonomy" id="2822344"/>
    <lineage>
        <taxon>Bacteria</taxon>
        <taxon>Pseudomonadati</taxon>
        <taxon>Bacteroidota</taxon>
        <taxon>Cytophagia</taxon>
        <taxon>Cytophagales</taxon>
        <taxon>Spirosomataceae</taxon>
        <taxon>Dyadobacter</taxon>
    </lineage>
</organism>
<keyword evidence="2" id="KW-1185">Reference proteome</keyword>
<reference evidence="1" key="1">
    <citation type="submission" date="2021-04" db="EMBL/GenBank/DDBJ databases">
        <authorList>
            <person name="Rodrigo-Torres L."/>
            <person name="Arahal R. D."/>
            <person name="Lucena T."/>
        </authorList>
    </citation>
    <scope>NUCLEOTIDE SEQUENCE</scope>
    <source>
        <strain evidence="1">CECT 9275</strain>
    </source>
</reference>